<evidence type="ECO:0000256" key="6">
    <source>
        <dbReference type="ARBA" id="ARBA00023015"/>
    </source>
</evidence>
<evidence type="ECO:0000256" key="9">
    <source>
        <dbReference type="ARBA" id="ARBA00023170"/>
    </source>
</evidence>
<sequence length="416" mass="47508">MSPFGNPSLMVNPEDVLILPTSSSTSSTSQSIQKISPEVCEVCGDRVNSRRYGASACLGCTVFFRRAIVNKMQYRCLRDQNCLISHSELDLIVLNVNSLLSAYRCACRYCRFQKCLRVGMRPEAIQRRDLVGPRKVSRDEKSGSPDLIIIDDQSDNFLQEWANFQRLQNSEQLPYFAEHHIDVAFHKDQSNFVKFRRRARAPDVNVMLKLCLKQAAEWGNRLKPFKKLSMESKKSILAEYCLAFLLIDQGFKTAKEADLGIWLLQNGSFMHPDYFFGLSANNISVAENMRVKTQLHHNFVTELLHCVSNPFRKLEIDEIECAALKTILLLSPSCSKRAIYAGQEGILAGFYTKCMEELMDHVMIKYQDKGAERFGEIILLIGSIRCGVKTIYNQTRVSDLFNFMRFDDSVKDILLT</sequence>
<dbReference type="STRING" id="31234.E3LZX3"/>
<dbReference type="Gene3D" id="3.30.50.10">
    <property type="entry name" value="Erythroid Transcription Factor GATA-1, subunit A"/>
    <property type="match status" value="1"/>
</dbReference>
<keyword evidence="10" id="KW-0539">Nucleus</keyword>
<evidence type="ECO:0000259" key="12">
    <source>
        <dbReference type="PROSITE" id="PS51843"/>
    </source>
</evidence>
<dbReference type="GO" id="GO:0000978">
    <property type="term" value="F:RNA polymerase II cis-regulatory region sequence-specific DNA binding"/>
    <property type="evidence" value="ECO:0007669"/>
    <property type="project" value="InterPro"/>
</dbReference>
<dbReference type="Pfam" id="PF00104">
    <property type="entry name" value="Hormone_recep"/>
    <property type="match status" value="1"/>
</dbReference>
<dbReference type="SUPFAM" id="SSF48508">
    <property type="entry name" value="Nuclear receptor ligand-binding domain"/>
    <property type="match status" value="1"/>
</dbReference>
<evidence type="ECO:0000256" key="1">
    <source>
        <dbReference type="ARBA" id="ARBA00004123"/>
    </source>
</evidence>
<dbReference type="PRINTS" id="PR00398">
    <property type="entry name" value="STRDHORMONER"/>
</dbReference>
<dbReference type="InterPro" id="IPR013088">
    <property type="entry name" value="Znf_NHR/GATA"/>
</dbReference>
<comment type="subcellular location">
    <subcellularLocation>
        <location evidence="1">Nucleus</location>
    </subcellularLocation>
</comment>
<dbReference type="Pfam" id="PF00105">
    <property type="entry name" value="zf-C4"/>
    <property type="match status" value="2"/>
</dbReference>
<dbReference type="SMART" id="SM00399">
    <property type="entry name" value="ZnF_C4"/>
    <property type="match status" value="1"/>
</dbReference>
<evidence type="ECO:0000256" key="7">
    <source>
        <dbReference type="ARBA" id="ARBA00023125"/>
    </source>
</evidence>
<feature type="domain" description="Nuclear receptor" evidence="11">
    <location>
        <begin position="37"/>
        <end position="127"/>
    </location>
</feature>
<dbReference type="InterPro" id="IPR035500">
    <property type="entry name" value="NHR-like_dom_sf"/>
</dbReference>
<dbReference type="GO" id="GO:0003700">
    <property type="term" value="F:DNA-binding transcription factor activity"/>
    <property type="evidence" value="ECO:0007669"/>
    <property type="project" value="InterPro"/>
</dbReference>
<gene>
    <name evidence="13" type="primary">Cre-nhr-260</name>
    <name evidence="13" type="ORF">CRE_05554</name>
</gene>
<keyword evidence="4" id="KW-0863">Zinc-finger</keyword>
<name>E3LZX3_CAERE</name>
<proteinExistence type="inferred from homology"/>
<organism evidence="14">
    <name type="scientific">Caenorhabditis remanei</name>
    <name type="common">Caenorhabditis vulgaris</name>
    <dbReference type="NCBI Taxonomy" id="31234"/>
    <lineage>
        <taxon>Eukaryota</taxon>
        <taxon>Metazoa</taxon>
        <taxon>Ecdysozoa</taxon>
        <taxon>Nematoda</taxon>
        <taxon>Chromadorea</taxon>
        <taxon>Rhabditida</taxon>
        <taxon>Rhabditina</taxon>
        <taxon>Rhabditomorpha</taxon>
        <taxon>Rhabditoidea</taxon>
        <taxon>Rhabditidae</taxon>
        <taxon>Peloderinae</taxon>
        <taxon>Caenorhabditis</taxon>
    </lineage>
</organism>
<dbReference type="EMBL" id="DS268420">
    <property type="protein sequence ID" value="EFO87638.1"/>
    <property type="molecule type" value="Genomic_DNA"/>
</dbReference>
<evidence type="ECO:0000256" key="4">
    <source>
        <dbReference type="ARBA" id="ARBA00022771"/>
    </source>
</evidence>
<protein>
    <submittedName>
        <fullName evidence="13">CRE-NHR-260 protein</fullName>
    </submittedName>
</protein>
<dbReference type="InterPro" id="IPR000536">
    <property type="entry name" value="Nucl_hrmn_rcpt_lig-bd"/>
</dbReference>
<dbReference type="SUPFAM" id="SSF57716">
    <property type="entry name" value="Glucocorticoid receptor-like (DNA-binding domain)"/>
    <property type="match status" value="1"/>
</dbReference>
<dbReference type="PANTHER" id="PTHR46587:SF5">
    <property type="entry name" value="NUCLEAR HORMONE RECEPTOR FAMILY"/>
    <property type="match status" value="1"/>
</dbReference>
<evidence type="ECO:0000259" key="11">
    <source>
        <dbReference type="PROSITE" id="PS51030"/>
    </source>
</evidence>
<keyword evidence="14" id="KW-1185">Reference proteome</keyword>
<keyword evidence="6" id="KW-0805">Transcription regulation</keyword>
<dbReference type="eggNOG" id="KOG3575">
    <property type="taxonomic scope" value="Eukaryota"/>
</dbReference>
<dbReference type="OrthoDB" id="5772425at2759"/>
<keyword evidence="7" id="KW-0238">DNA-binding</keyword>
<dbReference type="CDD" id="cd06960">
    <property type="entry name" value="NR_DBD_HNF4A"/>
    <property type="match status" value="1"/>
</dbReference>
<dbReference type="HOGENOM" id="CLU_007368_0_0_1"/>
<dbReference type="FunCoup" id="E3LZX3">
    <property type="interactions" value="50"/>
</dbReference>
<dbReference type="InterPro" id="IPR049636">
    <property type="entry name" value="HNF4-like_DBD"/>
</dbReference>
<dbReference type="InterPro" id="IPR001723">
    <property type="entry name" value="Nuclear_hrmn_rcpt"/>
</dbReference>
<keyword evidence="9" id="KW-0675">Receptor</keyword>
<dbReference type="SMART" id="SM00430">
    <property type="entry name" value="HOLI"/>
    <property type="match status" value="1"/>
</dbReference>
<reference evidence="13" key="1">
    <citation type="submission" date="2007-07" db="EMBL/GenBank/DDBJ databases">
        <title>PCAP assembly of the Caenorhabditis remanei genome.</title>
        <authorList>
            <consortium name="The Caenorhabditis remanei Sequencing Consortium"/>
            <person name="Wilson R.K."/>
        </authorList>
    </citation>
    <scope>NUCLEOTIDE SEQUENCE [LARGE SCALE GENOMIC DNA]</scope>
    <source>
        <strain evidence="13">PB4641</strain>
    </source>
</reference>
<keyword evidence="5" id="KW-0862">Zinc</keyword>
<feature type="domain" description="NR LBD" evidence="12">
    <location>
        <begin position="159"/>
        <end position="416"/>
    </location>
</feature>
<dbReference type="GO" id="GO:0008270">
    <property type="term" value="F:zinc ion binding"/>
    <property type="evidence" value="ECO:0007669"/>
    <property type="project" value="UniProtKB-KW"/>
</dbReference>
<comment type="similarity">
    <text evidence="2">Belongs to the nuclear hormone receptor family.</text>
</comment>
<dbReference type="Proteomes" id="UP000008281">
    <property type="component" value="Unassembled WGS sequence"/>
</dbReference>
<dbReference type="InParanoid" id="E3LZX3"/>
<evidence type="ECO:0000256" key="3">
    <source>
        <dbReference type="ARBA" id="ARBA00022723"/>
    </source>
</evidence>
<dbReference type="GO" id="GO:0005634">
    <property type="term" value="C:nucleus"/>
    <property type="evidence" value="ECO:0007669"/>
    <property type="project" value="UniProtKB-SubCell"/>
</dbReference>
<dbReference type="PROSITE" id="PS51030">
    <property type="entry name" value="NUCLEAR_REC_DBD_2"/>
    <property type="match status" value="1"/>
</dbReference>
<dbReference type="AlphaFoldDB" id="E3LZX3"/>
<dbReference type="PRINTS" id="PR00047">
    <property type="entry name" value="STROIDFINGER"/>
</dbReference>
<evidence type="ECO:0000256" key="2">
    <source>
        <dbReference type="ARBA" id="ARBA00005993"/>
    </source>
</evidence>
<dbReference type="InterPro" id="IPR001628">
    <property type="entry name" value="Znf_hrmn_rcpt"/>
</dbReference>
<dbReference type="PANTHER" id="PTHR46587">
    <property type="entry name" value="NUCLEAR HORMONE RECEPTOR FAMILY"/>
    <property type="match status" value="1"/>
</dbReference>
<keyword evidence="3" id="KW-0479">Metal-binding</keyword>
<accession>E3LZX3</accession>
<evidence type="ECO:0000256" key="5">
    <source>
        <dbReference type="ARBA" id="ARBA00022833"/>
    </source>
</evidence>
<evidence type="ECO:0000256" key="8">
    <source>
        <dbReference type="ARBA" id="ARBA00023163"/>
    </source>
</evidence>
<evidence type="ECO:0000313" key="13">
    <source>
        <dbReference type="EMBL" id="EFO87638.1"/>
    </source>
</evidence>
<dbReference type="Gene3D" id="1.10.565.10">
    <property type="entry name" value="Retinoid X Receptor"/>
    <property type="match status" value="1"/>
</dbReference>
<dbReference type="PROSITE" id="PS51843">
    <property type="entry name" value="NR_LBD"/>
    <property type="match status" value="1"/>
</dbReference>
<dbReference type="OMA" id="RVNSRRY"/>
<keyword evidence="8" id="KW-0804">Transcription</keyword>
<evidence type="ECO:0000313" key="14">
    <source>
        <dbReference type="Proteomes" id="UP000008281"/>
    </source>
</evidence>
<evidence type="ECO:0000256" key="10">
    <source>
        <dbReference type="ARBA" id="ARBA00023242"/>
    </source>
</evidence>